<evidence type="ECO:0000313" key="2">
    <source>
        <dbReference type="Proteomes" id="UP000681343"/>
    </source>
</evidence>
<geneLocation type="plasmid" evidence="1 2">
    <name>pMM35_02</name>
</geneLocation>
<protein>
    <recommendedName>
        <fullName evidence="3">DUF932 domain-containing protein</fullName>
    </recommendedName>
</protein>
<name>A0A810PV67_9FIRM</name>
<dbReference type="EMBL" id="AP023417">
    <property type="protein sequence ID" value="BCK80158.1"/>
    <property type="molecule type" value="Genomic_DNA"/>
</dbReference>
<keyword evidence="1" id="KW-0614">Plasmid</keyword>
<evidence type="ECO:0008006" key="3">
    <source>
        <dbReference type="Google" id="ProtNLM"/>
    </source>
</evidence>
<reference evidence="1" key="1">
    <citation type="submission" date="2020-09" db="EMBL/GenBank/DDBJ databases">
        <title>New species isolated from human feces.</title>
        <authorList>
            <person name="Kitahara M."/>
            <person name="Shigeno Y."/>
            <person name="Shime M."/>
            <person name="Matsumoto Y."/>
            <person name="Nakamura S."/>
            <person name="Motooka D."/>
            <person name="Fukuoka S."/>
            <person name="Nishikawa H."/>
            <person name="Benno Y."/>
        </authorList>
    </citation>
    <scope>NUCLEOTIDE SEQUENCE</scope>
    <source>
        <strain evidence="1">MM35</strain>
        <plasmid evidence="1">pMM35_02</plasmid>
    </source>
</reference>
<dbReference type="Pfam" id="PF06067">
    <property type="entry name" value="DUF932"/>
    <property type="match status" value="1"/>
</dbReference>
<dbReference type="InterPro" id="IPR026325">
    <property type="entry name" value="DUF932"/>
</dbReference>
<dbReference type="AlphaFoldDB" id="A0A810PV67"/>
<gene>
    <name evidence="1" type="ORF">MM35RIKEN_23500</name>
</gene>
<organism evidence="1 2">
    <name type="scientific">Vescimonas fastidiosa</name>
    <dbReference type="NCBI Taxonomy" id="2714353"/>
    <lineage>
        <taxon>Bacteria</taxon>
        <taxon>Bacillati</taxon>
        <taxon>Bacillota</taxon>
        <taxon>Clostridia</taxon>
        <taxon>Eubacteriales</taxon>
        <taxon>Oscillospiraceae</taxon>
        <taxon>Vescimonas</taxon>
    </lineage>
</organism>
<dbReference type="KEGG" id="vfa:MM35RIKEN_23500"/>
<accession>A0A810PV67</accession>
<dbReference type="RefSeq" id="WP_212822143.1">
    <property type="nucleotide sequence ID" value="NZ_AP023417.1"/>
</dbReference>
<evidence type="ECO:0000313" key="1">
    <source>
        <dbReference type="EMBL" id="BCK80158.1"/>
    </source>
</evidence>
<keyword evidence="2" id="KW-1185">Reference proteome</keyword>
<proteinExistence type="predicted"/>
<dbReference type="Proteomes" id="UP000681343">
    <property type="component" value="Plasmid pMM35_02"/>
</dbReference>
<sequence>MKTGLTLEQLAAEITRQQSAKEDYVVNTGNLRLESYGPELTLRVLDSDGADRIEPLEIGDIAHRQIGTHLSIPAKYYERMRSEDPGLLAHNVNTWLERTPAQRMIRVLDGKARAYLSNRYLRMDNYSIASAVLPILAEIPDVRIESCQITDSRMYIKAVNPRLQEDVTPGDTVQAGVVISNSEVGLGSVNIQPLIYRLVCSNGMVVNDAATKRNHIGRATDAEENFQLYSEKTLAADDHAFLLKVQDTVRAAAEEARFAQVVGMMREAAAIPMNTADVPGVVKLASRQFGLTDSEGEGILQHLIEGHDLSLYGLSNAVTRYSQDVSSYDRASDLEIIGYNILAMPRSVWSRLNQVSAA</sequence>